<dbReference type="InterPro" id="IPR052363">
    <property type="entry name" value="LPS_export_LptC"/>
</dbReference>
<evidence type="ECO:0000313" key="7">
    <source>
        <dbReference type="EMBL" id="AFC85710.1"/>
    </source>
</evidence>
<feature type="region of interest" description="Disordered" evidence="6">
    <location>
        <begin position="196"/>
        <end position="229"/>
    </location>
</feature>
<dbReference type="NCBIfam" id="TIGR04409">
    <property type="entry name" value="LptC_YrbK"/>
    <property type="match status" value="1"/>
</dbReference>
<dbReference type="InterPro" id="IPR026265">
    <property type="entry name" value="LptC"/>
</dbReference>
<protein>
    <recommendedName>
        <fullName evidence="9">LPS export ABC transporter periplasmic protein LptC</fullName>
    </recommendedName>
</protein>
<dbReference type="PANTHER" id="PTHR37481:SF1">
    <property type="entry name" value="LIPOPOLYSACCHARIDE EXPORT SYSTEM PROTEIN LPTC"/>
    <property type="match status" value="1"/>
</dbReference>
<dbReference type="GO" id="GO:0017089">
    <property type="term" value="F:glycolipid transfer activity"/>
    <property type="evidence" value="ECO:0007669"/>
    <property type="project" value="TreeGrafter"/>
</dbReference>
<evidence type="ECO:0000256" key="5">
    <source>
        <dbReference type="ARBA" id="ARBA00023136"/>
    </source>
</evidence>
<keyword evidence="4" id="KW-1133">Transmembrane helix</keyword>
<proteinExistence type="predicted"/>
<dbReference type="KEGG" id="fau:Fraau_1268"/>
<dbReference type="HOGENOM" id="CLU_122432_0_0_6"/>
<dbReference type="GO" id="GO:0030288">
    <property type="term" value="C:outer membrane-bounded periplasmic space"/>
    <property type="evidence" value="ECO:0007669"/>
    <property type="project" value="TreeGrafter"/>
</dbReference>
<organism evidence="7 8">
    <name type="scientific">Frateuria aurantia (strain ATCC 33424 / DSM 6220 / KCTC 2777 / LMG 1558 / NBRC 3245 / NCIMB 13370)</name>
    <name type="common">Acetobacter aurantius</name>
    <dbReference type="NCBI Taxonomy" id="767434"/>
    <lineage>
        <taxon>Bacteria</taxon>
        <taxon>Pseudomonadati</taxon>
        <taxon>Pseudomonadota</taxon>
        <taxon>Gammaproteobacteria</taxon>
        <taxon>Lysobacterales</taxon>
        <taxon>Rhodanobacteraceae</taxon>
        <taxon>Frateuria</taxon>
    </lineage>
</organism>
<evidence type="ECO:0000313" key="8">
    <source>
        <dbReference type="Proteomes" id="UP000005234"/>
    </source>
</evidence>
<dbReference type="eggNOG" id="COG3117">
    <property type="taxonomic scope" value="Bacteria"/>
</dbReference>
<dbReference type="PANTHER" id="PTHR37481">
    <property type="entry name" value="LIPOPOLYSACCHARIDE EXPORT SYSTEM PROTEIN LPTC"/>
    <property type="match status" value="1"/>
</dbReference>
<name>H8L4Z6_FRAAD</name>
<sequence length="229" mass="25373">MVLNRLGQLHRYLRDRALLAATVTLLLLAGASQTLLWWIQPPPRINDTLGPPRSGYTVKQFQAYLYNADGAPGLRISGPLLERRDNDDSLFLTTPHFVMPSHVATVPDWSGDSDYGWVNRRGDLVMLQGKVFMHRDAYAQTPATEIHSANMTGWPKDNRLATDELAIMTQGGTMLRGVGMRANLDTNELELLHDVHGTYPPRAPTARGRYKHRPARPAADPGTGRGTLG</sequence>
<evidence type="ECO:0000256" key="6">
    <source>
        <dbReference type="SAM" id="MobiDB-lite"/>
    </source>
</evidence>
<gene>
    <name evidence="7" type="ordered locus">Fraau_1268</name>
</gene>
<evidence type="ECO:0000256" key="1">
    <source>
        <dbReference type="ARBA" id="ARBA00022475"/>
    </source>
</evidence>
<dbReference type="AlphaFoldDB" id="H8L4Z6"/>
<evidence type="ECO:0000256" key="4">
    <source>
        <dbReference type="ARBA" id="ARBA00022989"/>
    </source>
</evidence>
<dbReference type="EMBL" id="CP003350">
    <property type="protein sequence ID" value="AFC85710.1"/>
    <property type="molecule type" value="Genomic_DNA"/>
</dbReference>
<dbReference type="GO" id="GO:0005886">
    <property type="term" value="C:plasma membrane"/>
    <property type="evidence" value="ECO:0007669"/>
    <property type="project" value="InterPro"/>
</dbReference>
<keyword evidence="2" id="KW-0997">Cell inner membrane</keyword>
<keyword evidence="8" id="KW-1185">Reference proteome</keyword>
<dbReference type="InterPro" id="IPR010664">
    <property type="entry name" value="LipoPS_assembly_LptC-rel"/>
</dbReference>
<dbReference type="Gene3D" id="2.60.450.10">
    <property type="entry name" value="Lipopolysaccharide (LPS) transport protein A like domain"/>
    <property type="match status" value="1"/>
</dbReference>
<evidence type="ECO:0000256" key="2">
    <source>
        <dbReference type="ARBA" id="ARBA00022519"/>
    </source>
</evidence>
<keyword evidence="1" id="KW-1003">Cell membrane</keyword>
<keyword evidence="5" id="KW-0472">Membrane</keyword>
<dbReference type="Pfam" id="PF06835">
    <property type="entry name" value="LptC"/>
    <property type="match status" value="1"/>
</dbReference>
<dbReference type="STRING" id="767434.Fraau_1268"/>
<dbReference type="GO" id="GO:0015221">
    <property type="term" value="F:lipopolysaccharide transmembrane transporter activity"/>
    <property type="evidence" value="ECO:0007669"/>
    <property type="project" value="InterPro"/>
</dbReference>
<reference evidence="7" key="1">
    <citation type="submission" date="2012-02" db="EMBL/GenBank/DDBJ databases">
        <title>The complete genome of Frateuria aurantia DSM 6220.</title>
        <authorList>
            <consortium name="US DOE Joint Genome Institute (JGI-PGF)"/>
            <person name="Lucas S."/>
            <person name="Copeland A."/>
            <person name="Lapidus A."/>
            <person name="Glavina del Rio T."/>
            <person name="Dalin E."/>
            <person name="Tice H."/>
            <person name="Bruce D."/>
            <person name="Goodwin L."/>
            <person name="Pitluck S."/>
            <person name="Peters L."/>
            <person name="Ovchinnikova G."/>
            <person name="Teshima H."/>
            <person name="Kyrpides N."/>
            <person name="Mavromatis K."/>
            <person name="Ivanova N."/>
            <person name="Brettin T."/>
            <person name="Detter J.C."/>
            <person name="Han C."/>
            <person name="Larimer F."/>
            <person name="Land M."/>
            <person name="Hauser L."/>
            <person name="Markowitz V."/>
            <person name="Cheng J.-F."/>
            <person name="Hugenholtz P."/>
            <person name="Woyke T."/>
            <person name="Wu D."/>
            <person name="Brambilla E."/>
            <person name="Klenk H.-P."/>
            <person name="Eisen J.A."/>
        </authorList>
    </citation>
    <scope>NUCLEOTIDE SEQUENCE</scope>
    <source>
        <strain evidence="7">DSM 6220</strain>
    </source>
</reference>
<evidence type="ECO:0000256" key="3">
    <source>
        <dbReference type="ARBA" id="ARBA00022692"/>
    </source>
</evidence>
<dbReference type="Proteomes" id="UP000005234">
    <property type="component" value="Chromosome"/>
</dbReference>
<evidence type="ECO:0008006" key="9">
    <source>
        <dbReference type="Google" id="ProtNLM"/>
    </source>
</evidence>
<keyword evidence="3" id="KW-0812">Transmembrane</keyword>
<accession>H8L4Z6</accession>